<dbReference type="NCBIfam" id="TIGR00595">
    <property type="entry name" value="priA"/>
    <property type="match status" value="1"/>
</dbReference>
<evidence type="ECO:0000256" key="12">
    <source>
        <dbReference type="HAMAP-Rule" id="MF_00983"/>
    </source>
</evidence>
<dbReference type="GO" id="GO:0006270">
    <property type="term" value="P:DNA replication initiation"/>
    <property type="evidence" value="ECO:0007669"/>
    <property type="project" value="TreeGrafter"/>
</dbReference>
<evidence type="ECO:0000256" key="8">
    <source>
        <dbReference type="ARBA" id="ARBA00022840"/>
    </source>
</evidence>
<dbReference type="HAMAP" id="MF_00983">
    <property type="entry name" value="PriA"/>
    <property type="match status" value="1"/>
</dbReference>
<dbReference type="GO" id="GO:0043138">
    <property type="term" value="F:3'-5' DNA helicase activity"/>
    <property type="evidence" value="ECO:0007669"/>
    <property type="project" value="UniProtKB-EC"/>
</dbReference>
<name>A0A081K994_9GAMM</name>
<feature type="binding site" evidence="12">
    <location>
        <position position="441"/>
    </location>
    <ligand>
        <name>Zn(2+)</name>
        <dbReference type="ChEBI" id="CHEBI:29105"/>
        <label>1</label>
    </ligand>
</feature>
<dbReference type="STRING" id="305900.GV64_08165"/>
<comment type="similarity">
    <text evidence="12">Belongs to the helicase family. PriA subfamily.</text>
</comment>
<dbReference type="CDD" id="cd18804">
    <property type="entry name" value="SF2_C_priA"/>
    <property type="match status" value="1"/>
</dbReference>
<feature type="binding site" evidence="12">
    <location>
        <position position="447"/>
    </location>
    <ligand>
        <name>Zn(2+)</name>
        <dbReference type="ChEBI" id="CHEBI:29105"/>
        <label>2</label>
    </ligand>
</feature>
<comment type="subunit">
    <text evidence="12">Component of the replication restart primosome.</text>
</comment>
<dbReference type="PROSITE" id="PS51194">
    <property type="entry name" value="HELICASE_CTER"/>
    <property type="match status" value="1"/>
</dbReference>
<dbReference type="InterPro" id="IPR014001">
    <property type="entry name" value="Helicase_ATP-bd"/>
</dbReference>
<accession>A0A081K994</accession>
<dbReference type="CDD" id="cd17929">
    <property type="entry name" value="DEXHc_priA"/>
    <property type="match status" value="1"/>
</dbReference>
<dbReference type="NCBIfam" id="NF004065">
    <property type="entry name" value="PRK05580.1-1"/>
    <property type="match status" value="1"/>
</dbReference>
<feature type="binding site" evidence="12">
    <location>
        <position position="478"/>
    </location>
    <ligand>
        <name>Zn(2+)</name>
        <dbReference type="ChEBI" id="CHEBI:29105"/>
        <label>1</label>
    </ligand>
</feature>
<dbReference type="SMART" id="SM00490">
    <property type="entry name" value="HELICc"/>
    <property type="match status" value="1"/>
</dbReference>
<comment type="catalytic activity">
    <reaction evidence="12">
        <text>Couples ATP hydrolysis with the unwinding of duplex DNA by translocating in the 3'-5' direction.</text>
        <dbReference type="EC" id="5.6.2.4"/>
    </reaction>
</comment>
<dbReference type="InterPro" id="IPR011545">
    <property type="entry name" value="DEAD/DEAH_box_helicase_dom"/>
</dbReference>
<organism evidence="15 16">
    <name type="scientific">Endozoicomonas elysicola</name>
    <dbReference type="NCBI Taxonomy" id="305900"/>
    <lineage>
        <taxon>Bacteria</taxon>
        <taxon>Pseudomonadati</taxon>
        <taxon>Pseudomonadota</taxon>
        <taxon>Gammaproteobacteria</taxon>
        <taxon>Oceanospirillales</taxon>
        <taxon>Endozoicomonadaceae</taxon>
        <taxon>Endozoicomonas</taxon>
    </lineage>
</organism>
<proteinExistence type="inferred from homology"/>
<dbReference type="InterPro" id="IPR005259">
    <property type="entry name" value="PriA"/>
</dbReference>
<dbReference type="InterPro" id="IPR001650">
    <property type="entry name" value="Helicase_C-like"/>
</dbReference>
<dbReference type="GO" id="GO:1990077">
    <property type="term" value="C:primosome complex"/>
    <property type="evidence" value="ECO:0007669"/>
    <property type="project" value="UniProtKB-UniRule"/>
</dbReference>
<keyword evidence="3 12" id="KW-0479">Metal-binding</keyword>
<keyword evidence="6 12" id="KW-0347">Helicase</keyword>
<keyword evidence="1 12" id="KW-0639">Primosome</keyword>
<keyword evidence="8 12" id="KW-0067">ATP-binding</keyword>
<feature type="binding site" evidence="12">
    <location>
        <position position="450"/>
    </location>
    <ligand>
        <name>Zn(2+)</name>
        <dbReference type="ChEBI" id="CHEBI:29105"/>
        <label>2</label>
    </ligand>
</feature>
<evidence type="ECO:0000259" key="14">
    <source>
        <dbReference type="PROSITE" id="PS51194"/>
    </source>
</evidence>
<comment type="function">
    <text evidence="12">Initiates the restart of stalled replication forks, which reloads the replicative helicase on sites other than the origin of replication. Recognizes and binds to abandoned replication forks and remodels them to uncover a helicase loading site. Promotes assembly of the primosome at these replication forks.</text>
</comment>
<dbReference type="GO" id="GO:0016887">
    <property type="term" value="F:ATP hydrolysis activity"/>
    <property type="evidence" value="ECO:0007669"/>
    <property type="project" value="RHEA"/>
</dbReference>
<reference evidence="15 16" key="1">
    <citation type="submission" date="2014-06" db="EMBL/GenBank/DDBJ databases">
        <title>Whole Genome Sequences of Three Symbiotic Endozoicomonas Bacteria.</title>
        <authorList>
            <person name="Neave M.J."/>
            <person name="Apprill A."/>
            <person name="Voolstra C.R."/>
        </authorList>
    </citation>
    <scope>NUCLEOTIDE SEQUENCE [LARGE SCALE GENOMIC DNA]</scope>
    <source>
        <strain evidence="15 16">DSM 22380</strain>
    </source>
</reference>
<dbReference type="GO" id="GO:0008270">
    <property type="term" value="F:zinc ion binding"/>
    <property type="evidence" value="ECO:0007669"/>
    <property type="project" value="UniProtKB-UniRule"/>
</dbReference>
<dbReference type="Pfam" id="PF00271">
    <property type="entry name" value="Helicase_C"/>
    <property type="match status" value="1"/>
</dbReference>
<keyword evidence="2 12" id="KW-0235">DNA replication</keyword>
<evidence type="ECO:0000259" key="13">
    <source>
        <dbReference type="PROSITE" id="PS51192"/>
    </source>
</evidence>
<dbReference type="InterPro" id="IPR027417">
    <property type="entry name" value="P-loop_NTPase"/>
</dbReference>
<comment type="catalytic activity">
    <reaction evidence="11 12">
        <text>ATP + H2O = ADP + phosphate + H(+)</text>
        <dbReference type="Rhea" id="RHEA:13065"/>
        <dbReference type="ChEBI" id="CHEBI:15377"/>
        <dbReference type="ChEBI" id="CHEBI:15378"/>
        <dbReference type="ChEBI" id="CHEBI:30616"/>
        <dbReference type="ChEBI" id="CHEBI:43474"/>
        <dbReference type="ChEBI" id="CHEBI:456216"/>
        <dbReference type="EC" id="5.6.2.4"/>
    </reaction>
</comment>
<dbReference type="InterPro" id="IPR041222">
    <property type="entry name" value="PriA_3primeBD"/>
</dbReference>
<dbReference type="PANTHER" id="PTHR30580">
    <property type="entry name" value="PRIMOSOMAL PROTEIN N"/>
    <property type="match status" value="1"/>
</dbReference>
<keyword evidence="10 12" id="KW-0413">Isomerase</keyword>
<keyword evidence="5 12" id="KW-0378">Hydrolase</keyword>
<keyword evidence="4 12" id="KW-0547">Nucleotide-binding</keyword>
<feature type="domain" description="Helicase ATP-binding" evidence="13">
    <location>
        <begin position="213"/>
        <end position="379"/>
    </location>
</feature>
<dbReference type="GO" id="GO:0006310">
    <property type="term" value="P:DNA recombination"/>
    <property type="evidence" value="ECO:0007669"/>
    <property type="project" value="InterPro"/>
</dbReference>
<dbReference type="GO" id="GO:0006269">
    <property type="term" value="P:DNA replication, synthesis of primer"/>
    <property type="evidence" value="ECO:0007669"/>
    <property type="project" value="UniProtKB-KW"/>
</dbReference>
<dbReference type="EMBL" id="JOJP01000001">
    <property type="protein sequence ID" value="KEI70720.1"/>
    <property type="molecule type" value="Genomic_DNA"/>
</dbReference>
<dbReference type="Gene3D" id="3.40.50.300">
    <property type="entry name" value="P-loop containing nucleotide triphosphate hydrolases"/>
    <property type="match status" value="2"/>
</dbReference>
<evidence type="ECO:0000256" key="9">
    <source>
        <dbReference type="ARBA" id="ARBA00023125"/>
    </source>
</evidence>
<feature type="binding site" evidence="12">
    <location>
        <position position="438"/>
    </location>
    <ligand>
        <name>Zn(2+)</name>
        <dbReference type="ChEBI" id="CHEBI:29105"/>
        <label>1</label>
    </ligand>
</feature>
<dbReference type="Pfam" id="PF17764">
    <property type="entry name" value="PriA_3primeBD"/>
    <property type="match status" value="1"/>
</dbReference>
<dbReference type="SUPFAM" id="SSF52540">
    <property type="entry name" value="P-loop containing nucleoside triphosphate hydrolases"/>
    <property type="match status" value="1"/>
</dbReference>
<dbReference type="PANTHER" id="PTHR30580:SF0">
    <property type="entry name" value="PRIMOSOMAL PROTEIN N"/>
    <property type="match status" value="1"/>
</dbReference>
<keyword evidence="7 12" id="KW-0862">Zinc</keyword>
<evidence type="ECO:0000256" key="4">
    <source>
        <dbReference type="ARBA" id="ARBA00022741"/>
    </source>
</evidence>
<evidence type="ECO:0000256" key="10">
    <source>
        <dbReference type="ARBA" id="ARBA00023235"/>
    </source>
</evidence>
<dbReference type="FunFam" id="3.40.50.300:FF:000489">
    <property type="entry name" value="Primosome assembly protein PriA"/>
    <property type="match status" value="1"/>
</dbReference>
<keyword evidence="16" id="KW-1185">Reference proteome</keyword>
<feature type="binding site" evidence="12">
    <location>
        <position position="468"/>
    </location>
    <ligand>
        <name>Zn(2+)</name>
        <dbReference type="ChEBI" id="CHEBI:29105"/>
        <label>2</label>
    </ligand>
</feature>
<evidence type="ECO:0000256" key="7">
    <source>
        <dbReference type="ARBA" id="ARBA00022833"/>
    </source>
</evidence>
<dbReference type="GO" id="GO:0005524">
    <property type="term" value="F:ATP binding"/>
    <property type="evidence" value="ECO:0007669"/>
    <property type="project" value="UniProtKB-UniRule"/>
</dbReference>
<evidence type="ECO:0000313" key="16">
    <source>
        <dbReference type="Proteomes" id="UP000027997"/>
    </source>
</evidence>
<dbReference type="eggNOG" id="COG1198">
    <property type="taxonomic scope" value="Bacteria"/>
</dbReference>
<evidence type="ECO:0000313" key="15">
    <source>
        <dbReference type="EMBL" id="KEI70720.1"/>
    </source>
</evidence>
<feature type="domain" description="Helicase C-terminal" evidence="14">
    <location>
        <begin position="469"/>
        <end position="645"/>
    </location>
</feature>
<dbReference type="PROSITE" id="PS51192">
    <property type="entry name" value="HELICASE_ATP_BIND_1"/>
    <property type="match status" value="1"/>
</dbReference>
<dbReference type="SMART" id="SM00487">
    <property type="entry name" value="DEXDc"/>
    <property type="match status" value="1"/>
</dbReference>
<dbReference type="EC" id="5.6.2.4" evidence="12"/>
<keyword evidence="9 12" id="KW-0238">DNA-binding</keyword>
<evidence type="ECO:0000256" key="1">
    <source>
        <dbReference type="ARBA" id="ARBA00022515"/>
    </source>
</evidence>
<dbReference type="Gene3D" id="3.40.1440.60">
    <property type="entry name" value="PriA, 3(prime) DNA-binding domain"/>
    <property type="match status" value="1"/>
</dbReference>
<gene>
    <name evidence="12" type="primary">priA</name>
    <name evidence="15" type="ORF">GV64_08165</name>
</gene>
<dbReference type="InterPro" id="IPR040498">
    <property type="entry name" value="PriA_CRR"/>
</dbReference>
<evidence type="ECO:0000256" key="2">
    <source>
        <dbReference type="ARBA" id="ARBA00022705"/>
    </source>
</evidence>
<feature type="binding site" evidence="12">
    <location>
        <position position="465"/>
    </location>
    <ligand>
        <name>Zn(2+)</name>
        <dbReference type="ChEBI" id="CHEBI:29105"/>
        <label>2</label>
    </ligand>
</feature>
<dbReference type="InterPro" id="IPR041236">
    <property type="entry name" value="PriA_C"/>
</dbReference>
<dbReference type="GO" id="GO:0006302">
    <property type="term" value="P:double-strand break repair"/>
    <property type="evidence" value="ECO:0007669"/>
    <property type="project" value="InterPro"/>
</dbReference>
<dbReference type="Proteomes" id="UP000027997">
    <property type="component" value="Unassembled WGS sequence"/>
</dbReference>
<evidence type="ECO:0000256" key="3">
    <source>
        <dbReference type="ARBA" id="ARBA00022723"/>
    </source>
</evidence>
<dbReference type="NCBIfam" id="NF004067">
    <property type="entry name" value="PRK05580.1-4"/>
    <property type="match status" value="1"/>
</dbReference>
<dbReference type="GO" id="GO:0003677">
    <property type="term" value="F:DNA binding"/>
    <property type="evidence" value="ECO:0007669"/>
    <property type="project" value="UniProtKB-UniRule"/>
</dbReference>
<dbReference type="FunFam" id="3.40.1440.60:FF:000001">
    <property type="entry name" value="Primosomal protein N"/>
    <property type="match status" value="1"/>
</dbReference>
<protein>
    <recommendedName>
        <fullName evidence="12">Replication restart protein PriA</fullName>
    </recommendedName>
    <alternativeName>
        <fullName evidence="12">ATP-dependent DNA helicase PriA</fullName>
        <ecNumber evidence="12">5.6.2.4</ecNumber>
    </alternativeName>
    <alternativeName>
        <fullName evidence="12">DNA 3'-5' helicase PriA</fullName>
    </alternativeName>
</protein>
<evidence type="ECO:0000256" key="5">
    <source>
        <dbReference type="ARBA" id="ARBA00022801"/>
    </source>
</evidence>
<dbReference type="Pfam" id="PF18319">
    <property type="entry name" value="Zn_ribbon_PriA"/>
    <property type="match status" value="1"/>
</dbReference>
<sequence length="737" mass="82511">MRVAIPSPLRQLFDYLPPDSYPAHGICPGSRVVVPFGPRQVVAIVLSIEPDTDIPTSKLKTVISVLDNEPLLPNDIIHLCQWAARYYHHSLGETLAQAMPKNLRLGKPASYGAIPFWNCIAELDSELQNQLKRSKKQLAALELISSYPQGISATELHELGFSKSTLKELSKKGLICSRNVEPSALPFTDITNPLKAAHLKLNEEQAFACEAITDGLENYRTYLLEGVTGSGKTEVYLQAISAALSEGKQTLVLVPEIGLTPQTVRRFRDRFNVPVACLHSGLSDGERLQGWLEAARGSAGILISTRSGIFTPMPHLGLIIVDEEHDGSYKQQESLRYNARDLAIYRGRQRQCPVVLGSATPSLESLHNTHQGKYTQLHLKQRAGNARPPVMELLDLRHQVLRDGLSTELLQRMAAHLGRGNQVMVFLNRRGYAPSMICQDCGNIIDCPHCDAHMTIHRYPPHMHCHHCDLQQAIPWQCTSCQSRKLQPVGQGTERTEQVLSQHFADYPVLRIDRDTTRRKQALSDMLEEVQSGKACILLGTQMLAKGHHFPDVTLVAIINADAGLFSADFRGPERTGQLIMQVAGRAGRGDKPGQVIIQTYNPEHPALQLLSMNDYSRFTNNLFIERKQLNLPPEGYLTLIRSESVNQNESEVLLSALRQYAEQSGLQQLDNSLRILGPIPAPMEKRQGRYRWHLLIHGKNRNHLHSLVGRVVSYLESHRLPRQLKWTVDIDPQEMS</sequence>
<dbReference type="AlphaFoldDB" id="A0A081K994"/>
<evidence type="ECO:0000256" key="11">
    <source>
        <dbReference type="ARBA" id="ARBA00048988"/>
    </source>
</evidence>
<dbReference type="InterPro" id="IPR042115">
    <property type="entry name" value="PriA_3primeBD_sf"/>
</dbReference>
<comment type="cofactor">
    <cofactor evidence="12">
        <name>Zn(2+)</name>
        <dbReference type="ChEBI" id="CHEBI:29105"/>
    </cofactor>
    <text evidence="12">Binds 2 zinc ions per subunit.</text>
</comment>
<dbReference type="Pfam" id="PF00270">
    <property type="entry name" value="DEAD"/>
    <property type="match status" value="1"/>
</dbReference>
<comment type="caution">
    <text evidence="15">The sequence shown here is derived from an EMBL/GenBank/DDBJ whole genome shotgun (WGS) entry which is preliminary data.</text>
</comment>
<feature type="binding site" evidence="12">
    <location>
        <position position="481"/>
    </location>
    <ligand>
        <name>Zn(2+)</name>
        <dbReference type="ChEBI" id="CHEBI:29105"/>
        <label>1</label>
    </ligand>
</feature>
<evidence type="ECO:0000256" key="6">
    <source>
        <dbReference type="ARBA" id="ARBA00022806"/>
    </source>
</evidence>
<dbReference type="Pfam" id="PF18074">
    <property type="entry name" value="PriA_C"/>
    <property type="match status" value="1"/>
</dbReference>